<reference evidence="9" key="2">
    <citation type="submission" date="2025-08" db="UniProtKB">
        <authorList>
            <consortium name="RefSeq"/>
        </authorList>
    </citation>
    <scope>IDENTIFICATION</scope>
    <source>
        <tissue evidence="9">Leaves</tissue>
    </source>
</reference>
<proteinExistence type="predicted"/>
<evidence type="ECO:0000256" key="5">
    <source>
        <dbReference type="ARBA" id="ARBA00023242"/>
    </source>
</evidence>
<dbReference type="GeneID" id="113703597"/>
<dbReference type="PROSITE" id="PS50888">
    <property type="entry name" value="BHLH"/>
    <property type="match status" value="1"/>
</dbReference>
<evidence type="ECO:0000256" key="1">
    <source>
        <dbReference type="ARBA" id="ARBA00004123"/>
    </source>
</evidence>
<organism evidence="8 9">
    <name type="scientific">Coffea arabica</name>
    <name type="common">Arabian coffee</name>
    <dbReference type="NCBI Taxonomy" id="13443"/>
    <lineage>
        <taxon>Eukaryota</taxon>
        <taxon>Viridiplantae</taxon>
        <taxon>Streptophyta</taxon>
        <taxon>Embryophyta</taxon>
        <taxon>Tracheophyta</taxon>
        <taxon>Spermatophyta</taxon>
        <taxon>Magnoliopsida</taxon>
        <taxon>eudicotyledons</taxon>
        <taxon>Gunneridae</taxon>
        <taxon>Pentapetalae</taxon>
        <taxon>asterids</taxon>
        <taxon>lamiids</taxon>
        <taxon>Gentianales</taxon>
        <taxon>Rubiaceae</taxon>
        <taxon>Ixoroideae</taxon>
        <taxon>Gardenieae complex</taxon>
        <taxon>Bertiereae - Coffeeae clade</taxon>
        <taxon>Coffeeae</taxon>
        <taxon>Coffea</taxon>
    </lineage>
</organism>
<dbReference type="Proteomes" id="UP001652660">
    <property type="component" value="Chromosome 8e"/>
</dbReference>
<evidence type="ECO:0000313" key="9">
    <source>
        <dbReference type="RefSeq" id="XP_027080812.1"/>
    </source>
</evidence>
<dbReference type="InterPro" id="IPR025610">
    <property type="entry name" value="MYC/MYB_N"/>
</dbReference>
<evidence type="ECO:0000259" key="7">
    <source>
        <dbReference type="PROSITE" id="PS50888"/>
    </source>
</evidence>
<keyword evidence="6" id="KW-0175">Coiled coil</keyword>
<dbReference type="RefSeq" id="XP_027080812.1">
    <property type="nucleotide sequence ID" value="XM_027225011.2"/>
</dbReference>
<dbReference type="PANTHER" id="PTHR46266">
    <property type="entry name" value="TRANSCRIPTION FACTOR TT8"/>
    <property type="match status" value="1"/>
</dbReference>
<accession>A0A6P6TS56</accession>
<dbReference type="Gene3D" id="4.10.280.10">
    <property type="entry name" value="Helix-loop-helix DNA-binding domain"/>
    <property type="match status" value="1"/>
</dbReference>
<protein>
    <submittedName>
        <fullName evidence="9">Transcription factor EGL1 isoform X1</fullName>
    </submittedName>
</protein>
<gene>
    <name evidence="9" type="primary">LOC113703597</name>
</gene>
<evidence type="ECO:0000256" key="2">
    <source>
        <dbReference type="ARBA" id="ARBA00023015"/>
    </source>
</evidence>
<evidence type="ECO:0000313" key="8">
    <source>
        <dbReference type="Proteomes" id="UP001652660"/>
    </source>
</evidence>
<evidence type="ECO:0000256" key="3">
    <source>
        <dbReference type="ARBA" id="ARBA00023159"/>
    </source>
</evidence>
<dbReference type="InterPro" id="IPR054502">
    <property type="entry name" value="bHLH-TF_ACT-like_plant"/>
</dbReference>
<keyword evidence="8" id="KW-1185">Reference proteome</keyword>
<comment type="subcellular location">
    <subcellularLocation>
        <location evidence="1">Nucleus</location>
    </subcellularLocation>
</comment>
<dbReference type="GO" id="GO:0046983">
    <property type="term" value="F:protein dimerization activity"/>
    <property type="evidence" value="ECO:0007669"/>
    <property type="project" value="InterPro"/>
</dbReference>
<keyword evidence="4" id="KW-0804">Transcription</keyword>
<name>A0A6P6TS56_COFAR</name>
<evidence type="ECO:0000256" key="4">
    <source>
        <dbReference type="ARBA" id="ARBA00023163"/>
    </source>
</evidence>
<dbReference type="GO" id="GO:0005634">
    <property type="term" value="C:nucleus"/>
    <property type="evidence" value="ECO:0007669"/>
    <property type="project" value="UniProtKB-SubCell"/>
</dbReference>
<keyword evidence="5" id="KW-0539">Nucleus</keyword>
<dbReference type="SMART" id="SM00353">
    <property type="entry name" value="HLH"/>
    <property type="match status" value="1"/>
</dbReference>
<feature type="coiled-coil region" evidence="6">
    <location>
        <begin position="510"/>
        <end position="544"/>
    </location>
</feature>
<reference evidence="8" key="1">
    <citation type="journal article" date="2025" name="Foods">
        <title>Unveiling the Microbial Signatures of Arabica Coffee Cherries: Insights into Ripeness Specific Diversity, Functional Traits, and Implications for Quality and Safety.</title>
        <authorList>
            <consortium name="RefSeq"/>
            <person name="Tenea G.N."/>
            <person name="Cifuentes V."/>
            <person name="Reyes P."/>
            <person name="Cevallos-Vallejos M."/>
        </authorList>
    </citation>
    <scope>NUCLEOTIDE SEQUENCE [LARGE SCALE GENOMIC DNA]</scope>
</reference>
<dbReference type="Pfam" id="PF22754">
    <property type="entry name" value="bHLH-TF_ACT-like_plant"/>
    <property type="match status" value="1"/>
</dbReference>
<dbReference type="OrthoDB" id="690068at2759"/>
<dbReference type="InterPro" id="IPR036638">
    <property type="entry name" value="HLH_DNA-bd_sf"/>
</dbReference>
<keyword evidence="3" id="KW-0010">Activator</keyword>
<dbReference type="Pfam" id="PF00010">
    <property type="entry name" value="HLH"/>
    <property type="match status" value="1"/>
</dbReference>
<dbReference type="Pfam" id="PF14215">
    <property type="entry name" value="bHLH-MYC_N"/>
    <property type="match status" value="1"/>
</dbReference>
<feature type="domain" description="BHLH" evidence="7">
    <location>
        <begin position="471"/>
        <end position="520"/>
    </location>
</feature>
<dbReference type="PANTHER" id="PTHR46266:SF3">
    <property type="entry name" value="TRANSCRIPTION FACTOR EGL1"/>
    <property type="match status" value="1"/>
</dbReference>
<dbReference type="GO" id="GO:0080090">
    <property type="term" value="P:regulation of primary metabolic process"/>
    <property type="evidence" value="ECO:0007669"/>
    <property type="project" value="UniProtKB-ARBA"/>
</dbReference>
<keyword evidence="2" id="KW-0805">Transcription regulation</keyword>
<dbReference type="InterPro" id="IPR011598">
    <property type="entry name" value="bHLH_dom"/>
</dbReference>
<dbReference type="SUPFAM" id="SSF47459">
    <property type="entry name" value="HLH, helix-loop-helix DNA-binding domain"/>
    <property type="match status" value="1"/>
</dbReference>
<dbReference type="AlphaFoldDB" id="A0A6P6TS56"/>
<evidence type="ECO:0000256" key="6">
    <source>
        <dbReference type="SAM" id="Coils"/>
    </source>
</evidence>
<sequence length="674" mass="76342">MVEIRVILSWEVGLRRKSKFSLISLRRKGCAVCYRIMATGRLQNQPAESLRKQLALAVKSIQWSYAIFWSISCRQPGVLEWIDGYYNGDIKTRKTIQAAEPSADQLELQRSEQLRELYESLSAAETSLQAKRPSVALSPEDLTDTEWYFLVCMSFVFITGQGLPGRTLAKNQITWLCNAHQADSKVFPRSLLAKSASIQTVVCFPHLGGVVELGVTEPVVEDRNLIRHIKSAFLDNPYPVISKIPQYVPNTNAKDIVVCGLDDDMIEANFEPLVECEDVKICSPSNSTTGFEDADQQAQNSHMMEGTSDEACHVQSWRFMDDEISNCIHDSMNSGDCTPQTYANGEKGVPLSNEETVNHDFKHDLQECNLKKLDHFNFRSDDAHYQGVLSALLKSSHQLILGPYFTNSNQESSFVSWKIERPQFVQKQGAMSQRVLKSVVFEVPRMHGDWKLKSSKGYGKRESIWRPEADEIDNNHVLAERKRREKLNERFMMLGSLVPSNGKLDKVSILDGAIDYLKELERRVEELESVKEAIELEARTKRLQQEATERTSGNYIMNKVGKSRKPVISKRKASNLEEIEAETNYCTLTECSSDDLTVTVINRNALIELECPWTESVFCEIMEAVSKLNLDSHTVQSSNTDGTLTVKIRAKFKGSKVATPGMIRRALQRVLRKY</sequence>